<dbReference type="InterPro" id="IPR002611">
    <property type="entry name" value="IstB_ATP-bd"/>
</dbReference>
<dbReference type="InterPro" id="IPR027417">
    <property type="entry name" value="P-loop_NTPase"/>
</dbReference>
<reference evidence="2 3" key="1">
    <citation type="submission" date="2016-10" db="EMBL/GenBank/DDBJ databases">
        <authorList>
            <person name="Varghese N."/>
            <person name="Submissions S."/>
        </authorList>
    </citation>
    <scope>NUCLEOTIDE SEQUENCE [LARGE SCALE GENOMIC DNA]</scope>
    <source>
        <strain evidence="2 3">DSM 1361</strain>
    </source>
</reference>
<name>A0A662ZKK4_9GAMM</name>
<evidence type="ECO:0000313" key="3">
    <source>
        <dbReference type="Proteomes" id="UP000243745"/>
    </source>
</evidence>
<protein>
    <submittedName>
        <fullName evidence="2">IstB-like ATP binding protein</fullName>
    </submittedName>
</protein>
<proteinExistence type="predicted"/>
<dbReference type="CDD" id="cd00009">
    <property type="entry name" value="AAA"/>
    <property type="match status" value="1"/>
</dbReference>
<feature type="domain" description="IstB-like ATP-binding" evidence="1">
    <location>
        <begin position="11"/>
        <end position="133"/>
    </location>
</feature>
<dbReference type="EMBL" id="FOXF01000046">
    <property type="protein sequence ID" value="SFP63203.1"/>
    <property type="molecule type" value="Genomic_DNA"/>
</dbReference>
<gene>
    <name evidence="2" type="ORF">SAMN02910344_01916</name>
</gene>
<dbReference type="Proteomes" id="UP000243745">
    <property type="component" value="Unassembled WGS sequence"/>
</dbReference>
<organism evidence="2 3">
    <name type="scientific">Ruminobacter amylophilus</name>
    <dbReference type="NCBI Taxonomy" id="867"/>
    <lineage>
        <taxon>Bacteria</taxon>
        <taxon>Pseudomonadati</taxon>
        <taxon>Pseudomonadota</taxon>
        <taxon>Gammaproteobacteria</taxon>
        <taxon>Aeromonadales</taxon>
        <taxon>Succinivibrionaceae</taxon>
        <taxon>Ruminobacter</taxon>
    </lineage>
</organism>
<dbReference type="GO" id="GO:0005524">
    <property type="term" value="F:ATP binding"/>
    <property type="evidence" value="ECO:0007669"/>
    <property type="project" value="InterPro"/>
</dbReference>
<dbReference type="AlphaFoldDB" id="A0A662ZKK4"/>
<evidence type="ECO:0000259" key="1">
    <source>
        <dbReference type="Pfam" id="PF01695"/>
    </source>
</evidence>
<accession>A0A662ZKK4</accession>
<evidence type="ECO:0000313" key="2">
    <source>
        <dbReference type="EMBL" id="SFP63203.1"/>
    </source>
</evidence>
<sequence length="134" mass="15075">MASDNNLVAMADRLNLTFCRDHIEEIISETTNSRMNPREILQFVFSREISRREENRIRIGTMAAHFPRKCTLEEFDFSVQPCIDTAVIRELKTLSWAGSGSNILFLGPPGVGKTHLAIGFGLLAVEQGYSVLFK</sequence>
<dbReference type="Pfam" id="PF01695">
    <property type="entry name" value="IstB_IS21"/>
    <property type="match status" value="1"/>
</dbReference>
<dbReference type="Gene3D" id="3.40.50.300">
    <property type="entry name" value="P-loop containing nucleotide triphosphate hydrolases"/>
    <property type="match status" value="1"/>
</dbReference>
<keyword evidence="3" id="KW-1185">Reference proteome</keyword>
<feature type="non-terminal residue" evidence="2">
    <location>
        <position position="134"/>
    </location>
</feature>
<dbReference type="SUPFAM" id="SSF52540">
    <property type="entry name" value="P-loop containing nucleoside triphosphate hydrolases"/>
    <property type="match status" value="1"/>
</dbReference>